<reference evidence="2 3" key="1">
    <citation type="submission" date="2023-09" db="EMBL/GenBank/DDBJ databases">
        <title>Novel taxa isolated from Blanes Bay.</title>
        <authorList>
            <person name="Rey-Velasco X."/>
            <person name="Lucena T."/>
        </authorList>
    </citation>
    <scope>NUCLEOTIDE SEQUENCE [LARGE SCALE GENOMIC DNA]</scope>
    <source>
        <strain evidence="2 3">S356</strain>
    </source>
</reference>
<keyword evidence="1" id="KW-0732">Signal</keyword>
<evidence type="ECO:0000313" key="2">
    <source>
        <dbReference type="EMBL" id="MDT7832987.1"/>
    </source>
</evidence>
<dbReference type="Proteomes" id="UP001257277">
    <property type="component" value="Unassembled WGS sequence"/>
</dbReference>
<evidence type="ECO:0000256" key="1">
    <source>
        <dbReference type="SAM" id="SignalP"/>
    </source>
</evidence>
<proteinExistence type="predicted"/>
<keyword evidence="3" id="KW-1185">Reference proteome</keyword>
<protein>
    <recommendedName>
        <fullName evidence="4">Peptidase A2 domain-containing protein</fullName>
    </recommendedName>
</protein>
<evidence type="ECO:0000313" key="3">
    <source>
        <dbReference type="Proteomes" id="UP001257277"/>
    </source>
</evidence>
<comment type="caution">
    <text evidence="2">The sequence shown here is derived from an EMBL/GenBank/DDBJ whole genome shotgun (WGS) entry which is preliminary data.</text>
</comment>
<feature type="chain" id="PRO_5045884331" description="Peptidase A2 domain-containing protein" evidence="1">
    <location>
        <begin position="20"/>
        <end position="323"/>
    </location>
</feature>
<name>A0ABU3LH10_9FLAO</name>
<evidence type="ECO:0008006" key="4">
    <source>
        <dbReference type="Google" id="ProtNLM"/>
    </source>
</evidence>
<feature type="signal peptide" evidence="1">
    <location>
        <begin position="1"/>
        <end position="19"/>
    </location>
</feature>
<organism evidence="2 3">
    <name type="scientific">Asprobacillus argus</name>
    <dbReference type="NCBI Taxonomy" id="3076534"/>
    <lineage>
        <taxon>Bacteria</taxon>
        <taxon>Pseudomonadati</taxon>
        <taxon>Bacteroidota</taxon>
        <taxon>Flavobacteriia</taxon>
        <taxon>Flavobacteriales</taxon>
        <taxon>Flavobacteriaceae</taxon>
        <taxon>Asprobacillus</taxon>
    </lineage>
</organism>
<dbReference type="InterPro" id="IPR021109">
    <property type="entry name" value="Peptidase_aspartic_dom_sf"/>
</dbReference>
<dbReference type="EMBL" id="JAVTTO010000004">
    <property type="protein sequence ID" value="MDT7832987.1"/>
    <property type="molecule type" value="Genomic_DNA"/>
</dbReference>
<dbReference type="Gene3D" id="2.40.70.10">
    <property type="entry name" value="Acid Proteases"/>
    <property type="match status" value="2"/>
</dbReference>
<dbReference type="RefSeq" id="WP_349242238.1">
    <property type="nucleotide sequence ID" value="NZ_JAVTTO010000004.1"/>
</dbReference>
<gene>
    <name evidence="2" type="ORF">RQM59_11385</name>
</gene>
<accession>A0ABU3LH10</accession>
<dbReference type="SUPFAM" id="SSF50630">
    <property type="entry name" value="Acid proteases"/>
    <property type="match status" value="1"/>
</dbReference>
<sequence length="323" mass="37161">MNRLLTILAIFFCSITMYANDGVYFDNTPFHFTKAQRINKYTTRIPFKLVDRLIVIEGELKGKKGNFIFDTGSEKLLINKVHFSNLILHDDKISTTSGVLDYVDNPIQKRIQNFSLKSLSLYNKTSDLIDLSHIESSKKIKILGILGYNILKDYEVFVDLYLNQITLTKTDKKGNTLGKNIYLEKIVDSISFRLKKHAIILDGFINKRKAVFALDSGAEFSQINNRIHKKALKAFYPKDRIILKGASNKKLEVISGNLYRVQLSKTVYFGPMKTILTGFLNINKAFGTRLDGVLGHDFFAQKRAIINYKKQKIYFINYPFIRK</sequence>